<dbReference type="PANTHER" id="PTHR46383">
    <property type="entry name" value="ASPARTATE AMINOTRANSFERASE"/>
    <property type="match status" value="1"/>
</dbReference>
<keyword evidence="6" id="KW-0411">Iron-sulfur</keyword>
<dbReference type="NCBIfam" id="TIGR03801">
    <property type="entry name" value="asp_4_decarbox"/>
    <property type="match status" value="1"/>
</dbReference>
<evidence type="ECO:0000256" key="1">
    <source>
        <dbReference type="ARBA" id="ARBA00001933"/>
    </source>
</evidence>
<proteinExistence type="inferred from homology"/>
<dbReference type="InterPro" id="IPR006311">
    <property type="entry name" value="TAT_signal"/>
</dbReference>
<dbReference type="PANTHER" id="PTHR46383:SF1">
    <property type="entry name" value="ASPARTATE AMINOTRANSFERASE"/>
    <property type="match status" value="1"/>
</dbReference>
<dbReference type="GO" id="GO:0008483">
    <property type="term" value="F:transaminase activity"/>
    <property type="evidence" value="ECO:0007669"/>
    <property type="project" value="UniProtKB-KW"/>
</dbReference>
<feature type="domain" description="Aminotransferase class I/classII large" evidence="8">
    <location>
        <begin position="240"/>
        <end position="562"/>
    </location>
</feature>
<keyword evidence="4 7" id="KW-0808">Transferase</keyword>
<comment type="similarity">
    <text evidence="2 7">Belongs to the class-I pyridoxal-phosphate-dependent aminotransferase family.</text>
</comment>
<dbReference type="GO" id="GO:0051536">
    <property type="term" value="F:iron-sulfur cluster binding"/>
    <property type="evidence" value="ECO:0007669"/>
    <property type="project" value="UniProtKB-KW"/>
</dbReference>
<dbReference type="PROSITE" id="PS51318">
    <property type="entry name" value="TAT"/>
    <property type="match status" value="1"/>
</dbReference>
<keyword evidence="6" id="KW-0479">Metal-binding</keyword>
<organism evidence="9 10">
    <name type="scientific">Pseudodesulfovibrio cashew</name>
    <dbReference type="NCBI Taxonomy" id="2678688"/>
    <lineage>
        <taxon>Bacteria</taxon>
        <taxon>Pseudomonadati</taxon>
        <taxon>Thermodesulfobacteriota</taxon>
        <taxon>Desulfovibrionia</taxon>
        <taxon>Desulfovibrionales</taxon>
        <taxon>Desulfovibrionaceae</taxon>
    </lineage>
</organism>
<dbReference type="InterPro" id="IPR015424">
    <property type="entry name" value="PyrdxlP-dep_Trfase"/>
</dbReference>
<comment type="cofactor">
    <cofactor evidence="1 7">
        <name>pyridoxal 5'-phosphate</name>
        <dbReference type="ChEBI" id="CHEBI:597326"/>
    </cofactor>
</comment>
<dbReference type="Gene3D" id="3.40.640.10">
    <property type="entry name" value="Type I PLP-dependent aspartate aminotransferase-like (Major domain)"/>
    <property type="match status" value="1"/>
</dbReference>
<name>A0A6I6JST4_9BACT</name>
<evidence type="ECO:0000256" key="5">
    <source>
        <dbReference type="ARBA" id="ARBA00022898"/>
    </source>
</evidence>
<evidence type="ECO:0000313" key="9">
    <source>
        <dbReference type="EMBL" id="QGY40654.1"/>
    </source>
</evidence>
<dbReference type="Gene3D" id="1.10.20.110">
    <property type="match status" value="1"/>
</dbReference>
<dbReference type="EMBL" id="CP046400">
    <property type="protein sequence ID" value="QGY40654.1"/>
    <property type="molecule type" value="Genomic_DNA"/>
</dbReference>
<dbReference type="CDD" id="cd00609">
    <property type="entry name" value="AAT_like"/>
    <property type="match status" value="1"/>
</dbReference>
<keyword evidence="6" id="KW-0408">Iron</keyword>
<dbReference type="InterPro" id="IPR004839">
    <property type="entry name" value="Aminotransferase_I/II_large"/>
</dbReference>
<dbReference type="Gene3D" id="3.90.1150.10">
    <property type="entry name" value="Aspartate Aminotransferase, domain 1"/>
    <property type="match status" value="1"/>
</dbReference>
<evidence type="ECO:0000256" key="7">
    <source>
        <dbReference type="RuleBase" id="RU000481"/>
    </source>
</evidence>
<dbReference type="InterPro" id="IPR015422">
    <property type="entry name" value="PyrdxlP-dep_Trfase_small"/>
</dbReference>
<dbReference type="Pfam" id="PF00155">
    <property type="entry name" value="Aminotran_1_2"/>
    <property type="match status" value="1"/>
</dbReference>
<dbReference type="NCBIfam" id="NF006755">
    <property type="entry name" value="PRK09275.1"/>
    <property type="match status" value="1"/>
</dbReference>
<protein>
    <recommendedName>
        <fullName evidence="7">Aminotransferase</fullName>
        <ecNumber evidence="7">2.6.1.-</ecNumber>
    </recommendedName>
</protein>
<evidence type="ECO:0000256" key="6">
    <source>
        <dbReference type="ARBA" id="ARBA00023014"/>
    </source>
</evidence>
<dbReference type="KEGG" id="psel:GM415_11140"/>
<gene>
    <name evidence="9" type="ORF">GM415_11140</name>
</gene>
<dbReference type="EC" id="2.6.1.-" evidence="7"/>
<keyword evidence="5" id="KW-0663">Pyridoxal phosphate</keyword>
<dbReference type="PROSITE" id="PS00105">
    <property type="entry name" value="AA_TRANSFER_CLASS_1"/>
    <property type="match status" value="1"/>
</dbReference>
<evidence type="ECO:0000256" key="4">
    <source>
        <dbReference type="ARBA" id="ARBA00022679"/>
    </source>
</evidence>
<keyword evidence="3 7" id="KW-0032">Aminotransferase</keyword>
<sequence length="580" mass="63694">MGNDMHPFVREAAEQTRKGFISRRDFFKYAACFGISAMSAGTLLGLSAPEIALAAEPDWKGLAKESPFEIKNRLIDMAEEACSKQQCSMINAGRGNPNFLNTTVRKGLSLLTLFAAETAESESPAPDTGLRIAKDGLAERFNAFIQAQRGAPGAVFLEQAMDYAARESGLDADELIFELTDGIQGDFYPDPPRIFPATEAIVNHYLDRVVFSGKPPKGKFNLFATEGATAAMIYIFNSLKENMVLTPGDKVAIVTPIFSPYLELPVLRDYGLEPVYIRGSEAMQWQVPDSEVAKLKDPKVKALYMVNPTNPTSVSLDADTVRRMAGTIKAHNPDMVIISDTVYASFVDEFNTFGALLPENILGVYSFSKYFGVTGWRLGVVMVHENCVIDRLIAALPKKKQAQLDLRYRLTSTKPGSIKFLDRLEMDSRQVALAHTGGLSGPQQAAMCLFSLFELLDETFAYKKSIMGILGKRWTALFKAVGLPEPKGNNLTRYYALIDLEQLATKLYGSGFAKSLSKRHALEFLFRLAGKYHTVCLPGAGFAGPAWSLRVALANISEEDCTAIGKNILAVMADYKKELG</sequence>
<dbReference type="InterPro" id="IPR004838">
    <property type="entry name" value="NHTrfase_class1_PyrdxlP-BS"/>
</dbReference>
<evidence type="ECO:0000256" key="3">
    <source>
        <dbReference type="ARBA" id="ARBA00022576"/>
    </source>
</evidence>
<dbReference type="InterPro" id="IPR015421">
    <property type="entry name" value="PyrdxlP-dep_Trfase_major"/>
</dbReference>
<keyword evidence="9" id="KW-0456">Lyase</keyword>
<keyword evidence="10" id="KW-1185">Reference proteome</keyword>
<evidence type="ECO:0000256" key="2">
    <source>
        <dbReference type="ARBA" id="ARBA00007441"/>
    </source>
</evidence>
<evidence type="ECO:0000313" key="10">
    <source>
        <dbReference type="Proteomes" id="UP000428328"/>
    </source>
</evidence>
<evidence type="ECO:0000259" key="8">
    <source>
        <dbReference type="Pfam" id="PF00155"/>
    </source>
</evidence>
<dbReference type="RefSeq" id="WP_158948164.1">
    <property type="nucleotide sequence ID" value="NZ_CP046400.1"/>
</dbReference>
<dbReference type="GO" id="GO:0006520">
    <property type="term" value="P:amino acid metabolic process"/>
    <property type="evidence" value="ECO:0007669"/>
    <property type="project" value="InterPro"/>
</dbReference>
<dbReference type="GO" id="GO:0016829">
    <property type="term" value="F:lyase activity"/>
    <property type="evidence" value="ECO:0007669"/>
    <property type="project" value="UniProtKB-KW"/>
</dbReference>
<dbReference type="InterPro" id="IPR050596">
    <property type="entry name" value="AspAT/PAT-like"/>
</dbReference>
<dbReference type="SUPFAM" id="SSF53383">
    <property type="entry name" value="PLP-dependent transferases"/>
    <property type="match status" value="1"/>
</dbReference>
<dbReference type="GO" id="GO:0030170">
    <property type="term" value="F:pyridoxal phosphate binding"/>
    <property type="evidence" value="ECO:0007669"/>
    <property type="project" value="InterPro"/>
</dbReference>
<dbReference type="AlphaFoldDB" id="A0A6I6JST4"/>
<dbReference type="Proteomes" id="UP000428328">
    <property type="component" value="Chromosome"/>
</dbReference>
<accession>A0A6I6JST4</accession>
<reference evidence="9 10" key="1">
    <citation type="submission" date="2019-11" db="EMBL/GenBank/DDBJ databases">
        <authorList>
            <person name="Zheng R.K."/>
            <person name="Sun C.M."/>
        </authorList>
    </citation>
    <scope>NUCLEOTIDE SEQUENCE [LARGE SCALE GENOMIC DNA]</scope>
    <source>
        <strain evidence="9 10">SRB007</strain>
    </source>
</reference>
<dbReference type="InterPro" id="IPR022518">
    <property type="entry name" value="Aspartate_4-decarboxylase"/>
</dbReference>